<keyword evidence="1" id="KW-0472">Membrane</keyword>
<keyword evidence="1" id="KW-1133">Transmembrane helix</keyword>
<evidence type="ECO:0000313" key="3">
    <source>
        <dbReference type="Proteomes" id="UP000826651"/>
    </source>
</evidence>
<proteinExistence type="predicted"/>
<comment type="caution">
    <text evidence="2">The sequence shown here is derived from an EMBL/GenBank/DDBJ whole genome shotgun (WGS) entry which is preliminary data.</text>
</comment>
<accession>A0ABS7SFB7</accession>
<gene>
    <name evidence="2" type="ORF">KCQ71_23090</name>
</gene>
<sequence length="256" mass="26947">MLPAEFAALRRADARSGRSVVMVAIIAVLCAVFPVTLYVLTGDIAADHLLGRTEKVQARVESVTVEGRCNRSSVDRYRVELSWSTDGAPDRGSYSTCGNDPVVGETVDAWVAASGHMTADSPTGARLGMAGLGLFLGGGAAAVGSAFVVQARRRRRRLLAAAAGELAPAELVALTRIRNANFRVRPAAGPPGSTSVGSSATTVLYSRAGVPTRRPAPRAMEGPWQLRMAPATDARGLVALLTRGPERCWVDIAVRR</sequence>
<dbReference type="RefSeq" id="WP_223410911.1">
    <property type="nucleotide sequence ID" value="NZ_JAGSHT010000023.1"/>
</dbReference>
<evidence type="ECO:0000256" key="1">
    <source>
        <dbReference type="SAM" id="Phobius"/>
    </source>
</evidence>
<protein>
    <recommendedName>
        <fullName evidence="4">DUF3592 domain-containing protein</fullName>
    </recommendedName>
</protein>
<keyword evidence="3" id="KW-1185">Reference proteome</keyword>
<organism evidence="2 3">
    <name type="scientific">Occultella gossypii</name>
    <dbReference type="NCBI Taxonomy" id="2800820"/>
    <lineage>
        <taxon>Bacteria</taxon>
        <taxon>Bacillati</taxon>
        <taxon>Actinomycetota</taxon>
        <taxon>Actinomycetes</taxon>
        <taxon>Micrococcales</taxon>
        <taxon>Ruaniaceae</taxon>
        <taxon>Occultella</taxon>
    </lineage>
</organism>
<name>A0ABS7SFB7_9MICO</name>
<evidence type="ECO:0000313" key="2">
    <source>
        <dbReference type="EMBL" id="MBZ2199052.1"/>
    </source>
</evidence>
<evidence type="ECO:0008006" key="4">
    <source>
        <dbReference type="Google" id="ProtNLM"/>
    </source>
</evidence>
<feature type="transmembrane region" description="Helical" evidence="1">
    <location>
        <begin position="127"/>
        <end position="149"/>
    </location>
</feature>
<dbReference type="EMBL" id="JAGSHT010000023">
    <property type="protein sequence ID" value="MBZ2199052.1"/>
    <property type="molecule type" value="Genomic_DNA"/>
</dbReference>
<keyword evidence="1" id="KW-0812">Transmembrane</keyword>
<dbReference type="Proteomes" id="UP000826651">
    <property type="component" value="Unassembled WGS sequence"/>
</dbReference>
<reference evidence="2 3" key="1">
    <citation type="submission" date="2021-04" db="EMBL/GenBank/DDBJ databases">
        <title>Ruania sp. nov., isolated from sandy soil of mangrove forest.</title>
        <authorList>
            <person name="Ge X."/>
            <person name="Huang R."/>
            <person name="Liu W."/>
        </authorList>
    </citation>
    <scope>NUCLEOTIDE SEQUENCE [LARGE SCALE GENOMIC DNA]</scope>
    <source>
        <strain evidence="2 3">N2-46</strain>
    </source>
</reference>
<feature type="transmembrane region" description="Helical" evidence="1">
    <location>
        <begin position="20"/>
        <end position="40"/>
    </location>
</feature>